<dbReference type="EMBL" id="QGKV02002055">
    <property type="protein sequence ID" value="KAF3498850.1"/>
    <property type="molecule type" value="Genomic_DNA"/>
</dbReference>
<sequence length="94" mass="10949">MNTKSTMLRYDVPTFILYPFSLRQASRGFCLSVTKLYVQVKDSVQGQWEYLQDFNFREETGEQEEHVTLETLPDIVIGSSSTDEYCEPLKLLPF</sequence>
<organism evidence="1 2">
    <name type="scientific">Brassica cretica</name>
    <name type="common">Mustard</name>
    <dbReference type="NCBI Taxonomy" id="69181"/>
    <lineage>
        <taxon>Eukaryota</taxon>
        <taxon>Viridiplantae</taxon>
        <taxon>Streptophyta</taxon>
        <taxon>Embryophyta</taxon>
        <taxon>Tracheophyta</taxon>
        <taxon>Spermatophyta</taxon>
        <taxon>Magnoliopsida</taxon>
        <taxon>eudicotyledons</taxon>
        <taxon>Gunneridae</taxon>
        <taxon>Pentapetalae</taxon>
        <taxon>rosids</taxon>
        <taxon>malvids</taxon>
        <taxon>Brassicales</taxon>
        <taxon>Brassicaceae</taxon>
        <taxon>Brassiceae</taxon>
        <taxon>Brassica</taxon>
    </lineage>
</organism>
<reference evidence="1 2" key="1">
    <citation type="journal article" date="2020" name="BMC Genomics">
        <title>Intraspecific diversification of the crop wild relative Brassica cretica Lam. using demographic model selection.</title>
        <authorList>
            <person name="Kioukis A."/>
            <person name="Michalopoulou V.A."/>
            <person name="Briers L."/>
            <person name="Pirintsos S."/>
            <person name="Studholme D.J."/>
            <person name="Pavlidis P."/>
            <person name="Sarris P.F."/>
        </authorList>
    </citation>
    <scope>NUCLEOTIDE SEQUENCE [LARGE SCALE GENOMIC DNA]</scope>
    <source>
        <strain evidence="2">cv. PFS-1207/04</strain>
    </source>
</reference>
<name>A0ABQ7AMS8_BRACR</name>
<evidence type="ECO:0000313" key="1">
    <source>
        <dbReference type="EMBL" id="KAF3498850.1"/>
    </source>
</evidence>
<protein>
    <submittedName>
        <fullName evidence="1">Uncharacterized protein</fullName>
    </submittedName>
</protein>
<proteinExistence type="predicted"/>
<gene>
    <name evidence="1" type="ORF">DY000_02055010</name>
</gene>
<evidence type="ECO:0000313" key="2">
    <source>
        <dbReference type="Proteomes" id="UP000266723"/>
    </source>
</evidence>
<comment type="caution">
    <text evidence="1">The sequence shown here is derived from an EMBL/GenBank/DDBJ whole genome shotgun (WGS) entry which is preliminary data.</text>
</comment>
<dbReference type="Proteomes" id="UP000266723">
    <property type="component" value="Unassembled WGS sequence"/>
</dbReference>
<keyword evidence="2" id="KW-1185">Reference proteome</keyword>
<accession>A0ABQ7AMS8</accession>